<dbReference type="Gene3D" id="1.10.630.10">
    <property type="entry name" value="Cytochrome P450"/>
    <property type="match status" value="1"/>
</dbReference>
<dbReference type="EMBL" id="JAUEPU010000084">
    <property type="protein sequence ID" value="KAK0479911.1"/>
    <property type="molecule type" value="Genomic_DNA"/>
</dbReference>
<name>A0AA39P961_9AGAR</name>
<protein>
    <submittedName>
        <fullName evidence="15">Cytochrome P450</fullName>
    </submittedName>
</protein>
<proteinExistence type="inferred from homology"/>
<dbReference type="GO" id="GO:0005506">
    <property type="term" value="F:iron ion binding"/>
    <property type="evidence" value="ECO:0007669"/>
    <property type="project" value="InterPro"/>
</dbReference>
<dbReference type="InterPro" id="IPR002401">
    <property type="entry name" value="Cyt_P450_E_grp-I"/>
</dbReference>
<evidence type="ECO:0000256" key="8">
    <source>
        <dbReference type="ARBA" id="ARBA00022989"/>
    </source>
</evidence>
<dbReference type="GO" id="GO:0020037">
    <property type="term" value="F:heme binding"/>
    <property type="evidence" value="ECO:0007669"/>
    <property type="project" value="InterPro"/>
</dbReference>
<keyword evidence="5 13" id="KW-0349">Heme</keyword>
<dbReference type="GO" id="GO:0016705">
    <property type="term" value="F:oxidoreductase activity, acting on paired donors, with incorporation or reduction of molecular oxygen"/>
    <property type="evidence" value="ECO:0007669"/>
    <property type="project" value="InterPro"/>
</dbReference>
<keyword evidence="8" id="KW-1133">Transmembrane helix</keyword>
<dbReference type="PANTHER" id="PTHR24305">
    <property type="entry name" value="CYTOCHROME P450"/>
    <property type="match status" value="1"/>
</dbReference>
<evidence type="ECO:0000313" key="16">
    <source>
        <dbReference type="Proteomes" id="UP001175228"/>
    </source>
</evidence>
<evidence type="ECO:0000256" key="10">
    <source>
        <dbReference type="ARBA" id="ARBA00023004"/>
    </source>
</evidence>
<evidence type="ECO:0000256" key="3">
    <source>
        <dbReference type="ARBA" id="ARBA00004721"/>
    </source>
</evidence>
<keyword evidence="6" id="KW-0812">Transmembrane</keyword>
<feature type="chain" id="PRO_5041322157" evidence="14">
    <location>
        <begin position="25"/>
        <end position="539"/>
    </location>
</feature>
<comment type="similarity">
    <text evidence="4">Belongs to the cytochrome P450 family.</text>
</comment>
<keyword evidence="7 13" id="KW-0479">Metal-binding</keyword>
<dbReference type="Proteomes" id="UP001175228">
    <property type="component" value="Unassembled WGS sequence"/>
</dbReference>
<organism evidence="15 16">
    <name type="scientific">Armillaria luteobubalina</name>
    <dbReference type="NCBI Taxonomy" id="153913"/>
    <lineage>
        <taxon>Eukaryota</taxon>
        <taxon>Fungi</taxon>
        <taxon>Dikarya</taxon>
        <taxon>Basidiomycota</taxon>
        <taxon>Agaricomycotina</taxon>
        <taxon>Agaricomycetes</taxon>
        <taxon>Agaricomycetidae</taxon>
        <taxon>Agaricales</taxon>
        <taxon>Marasmiineae</taxon>
        <taxon>Physalacriaceae</taxon>
        <taxon>Armillaria</taxon>
    </lineage>
</organism>
<dbReference type="PANTHER" id="PTHR24305:SF166">
    <property type="entry name" value="CYTOCHROME P450 12A4, MITOCHONDRIAL-RELATED"/>
    <property type="match status" value="1"/>
</dbReference>
<feature type="signal peptide" evidence="14">
    <location>
        <begin position="1"/>
        <end position="24"/>
    </location>
</feature>
<reference evidence="15" key="1">
    <citation type="submission" date="2023-06" db="EMBL/GenBank/DDBJ databases">
        <authorList>
            <consortium name="Lawrence Berkeley National Laboratory"/>
            <person name="Ahrendt S."/>
            <person name="Sahu N."/>
            <person name="Indic B."/>
            <person name="Wong-Bajracharya J."/>
            <person name="Merenyi Z."/>
            <person name="Ke H.-M."/>
            <person name="Monk M."/>
            <person name="Kocsube S."/>
            <person name="Drula E."/>
            <person name="Lipzen A."/>
            <person name="Balint B."/>
            <person name="Henrissat B."/>
            <person name="Andreopoulos B."/>
            <person name="Martin F.M."/>
            <person name="Harder C.B."/>
            <person name="Rigling D."/>
            <person name="Ford K.L."/>
            <person name="Foster G.D."/>
            <person name="Pangilinan J."/>
            <person name="Papanicolaou A."/>
            <person name="Barry K."/>
            <person name="LaButti K."/>
            <person name="Viragh M."/>
            <person name="Koriabine M."/>
            <person name="Yan M."/>
            <person name="Riley R."/>
            <person name="Champramary S."/>
            <person name="Plett K.L."/>
            <person name="Tsai I.J."/>
            <person name="Slot J."/>
            <person name="Sipos G."/>
            <person name="Plett J."/>
            <person name="Nagy L.G."/>
            <person name="Grigoriev I.V."/>
        </authorList>
    </citation>
    <scope>NUCLEOTIDE SEQUENCE</scope>
    <source>
        <strain evidence="15">HWK02</strain>
    </source>
</reference>
<evidence type="ECO:0000256" key="7">
    <source>
        <dbReference type="ARBA" id="ARBA00022723"/>
    </source>
</evidence>
<evidence type="ECO:0000256" key="6">
    <source>
        <dbReference type="ARBA" id="ARBA00022692"/>
    </source>
</evidence>
<evidence type="ECO:0000256" key="14">
    <source>
        <dbReference type="SAM" id="SignalP"/>
    </source>
</evidence>
<evidence type="ECO:0000313" key="15">
    <source>
        <dbReference type="EMBL" id="KAK0479911.1"/>
    </source>
</evidence>
<accession>A0AA39P961</accession>
<comment type="subcellular location">
    <subcellularLocation>
        <location evidence="2">Membrane</location>
    </subcellularLocation>
</comment>
<keyword evidence="9" id="KW-0560">Oxidoreductase</keyword>
<evidence type="ECO:0000256" key="2">
    <source>
        <dbReference type="ARBA" id="ARBA00004370"/>
    </source>
</evidence>
<comment type="caution">
    <text evidence="15">The sequence shown here is derived from an EMBL/GenBank/DDBJ whole genome shotgun (WGS) entry which is preliminary data.</text>
</comment>
<feature type="binding site" description="axial binding residue" evidence="13">
    <location>
        <position position="479"/>
    </location>
    <ligand>
        <name>heme</name>
        <dbReference type="ChEBI" id="CHEBI:30413"/>
    </ligand>
    <ligandPart>
        <name>Fe</name>
        <dbReference type="ChEBI" id="CHEBI:18248"/>
    </ligandPart>
</feature>
<keyword evidence="10 13" id="KW-0408">Iron</keyword>
<dbReference type="GO" id="GO:0004497">
    <property type="term" value="F:monooxygenase activity"/>
    <property type="evidence" value="ECO:0007669"/>
    <property type="project" value="UniProtKB-KW"/>
</dbReference>
<dbReference type="Pfam" id="PF00067">
    <property type="entry name" value="p450"/>
    <property type="match status" value="1"/>
</dbReference>
<evidence type="ECO:0000256" key="4">
    <source>
        <dbReference type="ARBA" id="ARBA00010617"/>
    </source>
</evidence>
<comment type="pathway">
    <text evidence="3">Secondary metabolite biosynthesis; terpenoid biosynthesis.</text>
</comment>
<evidence type="ECO:0000256" key="1">
    <source>
        <dbReference type="ARBA" id="ARBA00001971"/>
    </source>
</evidence>
<dbReference type="InterPro" id="IPR001128">
    <property type="entry name" value="Cyt_P450"/>
</dbReference>
<dbReference type="PRINTS" id="PR00463">
    <property type="entry name" value="EP450I"/>
</dbReference>
<sequence>MLSVGPGLVSLALLFILFARYIQHRSDPARKIQCAPGADAHWLWGHEYVEWQNEIGKMYSKWAMAVGPVYRIKAALFKRDVIIATDNSVVHHIHANTYRYRSYPSILISCSHLRIIIAKAPEFLPIVESQLGKGIVYVSGEEHRRQRRLLALAFTLGAVKGMSDDVVECTQRLVQRIATHLTSRGGETTMNITPFLSACTLDIIGRVAFGHDFRSGESQEAIDIAASWHKDVLFGRTMPGFLMPIIMSAFPWISKFPVFKTDGVAKQVALRLAGEFLRQNQMNLENGDGKDILSILIRDQKHSKHGDRLSHKALLENIATLMMVGHETTSCTVSFTLYHLASDPEVQKRLRQEICDLSDFSYDHIQSLSYLDVVCREGLRLHPAAPRTDRIALEDDVLPLSQPLTTVDGDIVSSIAIKAGQVLQIPSVVQNTDPNVWGEDAVEFKPERWLRPDEVPSATQLPSGPYGNVASFLDGPRSCIGWRLALLEFKIIICLVIRHFELTSTPHHVQSFFIGNLQSFVDGDAQMPIYMKLLAPLSA</sequence>
<dbReference type="GO" id="GO:0016020">
    <property type="term" value="C:membrane"/>
    <property type="evidence" value="ECO:0007669"/>
    <property type="project" value="UniProtKB-SubCell"/>
</dbReference>
<evidence type="ECO:0000256" key="5">
    <source>
        <dbReference type="ARBA" id="ARBA00022617"/>
    </source>
</evidence>
<keyword evidence="12" id="KW-0472">Membrane</keyword>
<evidence type="ECO:0000256" key="9">
    <source>
        <dbReference type="ARBA" id="ARBA00023002"/>
    </source>
</evidence>
<keyword evidence="11" id="KW-0503">Monooxygenase</keyword>
<dbReference type="InterPro" id="IPR036396">
    <property type="entry name" value="Cyt_P450_sf"/>
</dbReference>
<comment type="cofactor">
    <cofactor evidence="1 13">
        <name>heme</name>
        <dbReference type="ChEBI" id="CHEBI:30413"/>
    </cofactor>
</comment>
<keyword evidence="14" id="KW-0732">Signal</keyword>
<keyword evidence="16" id="KW-1185">Reference proteome</keyword>
<evidence type="ECO:0000256" key="13">
    <source>
        <dbReference type="PIRSR" id="PIRSR602401-1"/>
    </source>
</evidence>
<dbReference type="SUPFAM" id="SSF48264">
    <property type="entry name" value="Cytochrome P450"/>
    <property type="match status" value="1"/>
</dbReference>
<evidence type="ECO:0000256" key="11">
    <source>
        <dbReference type="ARBA" id="ARBA00023033"/>
    </source>
</evidence>
<dbReference type="AlphaFoldDB" id="A0AA39P961"/>
<dbReference type="PRINTS" id="PR00385">
    <property type="entry name" value="P450"/>
</dbReference>
<dbReference type="InterPro" id="IPR050121">
    <property type="entry name" value="Cytochrome_P450_monoxygenase"/>
</dbReference>
<gene>
    <name evidence="15" type="ORF">EDD18DRAFT_840694</name>
</gene>
<evidence type="ECO:0000256" key="12">
    <source>
        <dbReference type="ARBA" id="ARBA00023136"/>
    </source>
</evidence>